<accession>A0A319BVM9</accession>
<sequence length="88" mass="9850">MRTLKQTKCLLHHQKLPLNHLRPILHVADLLQGVARRVRRLSELGVLLGQRGRRPRQRVLLALEGGGVVVQDPGALAEVRFVRLGRAA</sequence>
<dbReference type="Proteomes" id="UP000248340">
    <property type="component" value="Unassembled WGS sequence"/>
</dbReference>
<dbReference type="VEuPathDB" id="FungiDB:BO82DRAFT_359313"/>
<dbReference type="GeneID" id="37139285"/>
<proteinExistence type="predicted"/>
<dbReference type="RefSeq" id="XP_025486477.1">
    <property type="nucleotide sequence ID" value="XM_025636544.1"/>
</dbReference>
<name>A0A319BVM9_9EURO</name>
<keyword evidence="2" id="KW-1185">Reference proteome</keyword>
<protein>
    <submittedName>
        <fullName evidence="1">Uncharacterized protein</fullName>
    </submittedName>
</protein>
<gene>
    <name evidence="1" type="ORF">BO82DRAFT_359313</name>
</gene>
<evidence type="ECO:0000313" key="1">
    <source>
        <dbReference type="EMBL" id="PYH76277.1"/>
    </source>
</evidence>
<reference evidence="1 2" key="1">
    <citation type="submission" date="2016-12" db="EMBL/GenBank/DDBJ databases">
        <title>The genomes of Aspergillus section Nigri reveals drivers in fungal speciation.</title>
        <authorList>
            <consortium name="DOE Joint Genome Institute"/>
            <person name="Vesth T.C."/>
            <person name="Nybo J."/>
            <person name="Theobald S."/>
            <person name="Brandl J."/>
            <person name="Frisvad J.C."/>
            <person name="Nielsen K.F."/>
            <person name="Lyhne E.K."/>
            <person name="Kogle M.E."/>
            <person name="Kuo A."/>
            <person name="Riley R."/>
            <person name="Clum A."/>
            <person name="Nolan M."/>
            <person name="Lipzen A."/>
            <person name="Salamov A."/>
            <person name="Henrissat B."/>
            <person name="Wiebenga A."/>
            <person name="De Vries R.P."/>
            <person name="Grigoriev I.V."/>
            <person name="Mortensen U.H."/>
            <person name="Andersen M.R."/>
            <person name="Baker S.E."/>
        </authorList>
    </citation>
    <scope>NUCLEOTIDE SEQUENCE [LARGE SCALE GENOMIC DNA]</scope>
    <source>
        <strain evidence="1 2">CBS 121591</strain>
    </source>
</reference>
<dbReference type="AlphaFoldDB" id="A0A319BVM9"/>
<organism evidence="1 2">
    <name type="scientific">Aspergillus uvarum CBS 121591</name>
    <dbReference type="NCBI Taxonomy" id="1448315"/>
    <lineage>
        <taxon>Eukaryota</taxon>
        <taxon>Fungi</taxon>
        <taxon>Dikarya</taxon>
        <taxon>Ascomycota</taxon>
        <taxon>Pezizomycotina</taxon>
        <taxon>Eurotiomycetes</taxon>
        <taxon>Eurotiomycetidae</taxon>
        <taxon>Eurotiales</taxon>
        <taxon>Aspergillaceae</taxon>
        <taxon>Aspergillus</taxon>
        <taxon>Aspergillus subgen. Circumdati</taxon>
    </lineage>
</organism>
<dbReference type="EMBL" id="KZ821762">
    <property type="protein sequence ID" value="PYH76277.1"/>
    <property type="molecule type" value="Genomic_DNA"/>
</dbReference>
<evidence type="ECO:0000313" key="2">
    <source>
        <dbReference type="Proteomes" id="UP000248340"/>
    </source>
</evidence>